<dbReference type="InterPro" id="IPR051346">
    <property type="entry name" value="OTU_Deubiquitinase"/>
</dbReference>
<accession>A0AAD3HCB5</accession>
<evidence type="ECO:0000259" key="10">
    <source>
        <dbReference type="Pfam" id="PF12359"/>
    </source>
</evidence>
<keyword evidence="6" id="KW-0788">Thiol protease</keyword>
<protein>
    <recommendedName>
        <fullName evidence="2">ubiquitinyl hydrolase 1</fullName>
        <ecNumber evidence="2">3.4.19.12</ecNumber>
    </recommendedName>
</protein>
<evidence type="ECO:0000256" key="8">
    <source>
        <dbReference type="SAM" id="MobiDB-lite"/>
    </source>
</evidence>
<dbReference type="GO" id="GO:0006508">
    <property type="term" value="P:proteolysis"/>
    <property type="evidence" value="ECO:0007669"/>
    <property type="project" value="UniProtKB-KW"/>
</dbReference>
<gene>
    <name evidence="11" type="ORF">CTEN210_14846</name>
</gene>
<feature type="domain" description="DUF3638" evidence="9">
    <location>
        <begin position="1842"/>
        <end position="2056"/>
    </location>
</feature>
<dbReference type="EC" id="3.4.19.12" evidence="2"/>
<keyword evidence="3" id="KW-0645">Protease</keyword>
<evidence type="ECO:0000256" key="5">
    <source>
        <dbReference type="ARBA" id="ARBA00022801"/>
    </source>
</evidence>
<dbReference type="InterPro" id="IPR022105">
    <property type="entry name" value="DUF3645"/>
</dbReference>
<evidence type="ECO:0000313" key="11">
    <source>
        <dbReference type="EMBL" id="GFH58370.1"/>
    </source>
</evidence>
<dbReference type="InterPro" id="IPR022099">
    <property type="entry name" value="DUF3638"/>
</dbReference>
<dbReference type="Proteomes" id="UP001054902">
    <property type="component" value="Unassembled WGS sequence"/>
</dbReference>
<dbReference type="PANTHER" id="PTHR13367:SF33">
    <property type="entry name" value="P-LOOP CONTAINING NUCLEOSIDE TRIPHOSPHATE HYDROLASE PROTEIN"/>
    <property type="match status" value="1"/>
</dbReference>
<evidence type="ECO:0000256" key="1">
    <source>
        <dbReference type="ARBA" id="ARBA00000707"/>
    </source>
</evidence>
<dbReference type="EMBL" id="BLLK01000062">
    <property type="protein sequence ID" value="GFH58370.1"/>
    <property type="molecule type" value="Genomic_DNA"/>
</dbReference>
<keyword evidence="12" id="KW-1185">Reference proteome</keyword>
<keyword evidence="7" id="KW-0175">Coiled coil</keyword>
<dbReference type="PANTHER" id="PTHR13367">
    <property type="entry name" value="UBIQUITIN THIOESTERASE"/>
    <property type="match status" value="1"/>
</dbReference>
<reference evidence="11 12" key="1">
    <citation type="journal article" date="2021" name="Sci. Rep.">
        <title>The genome of the diatom Chaetoceros tenuissimus carries an ancient integrated fragment of an extant virus.</title>
        <authorList>
            <person name="Hongo Y."/>
            <person name="Kimura K."/>
            <person name="Takaki Y."/>
            <person name="Yoshida Y."/>
            <person name="Baba S."/>
            <person name="Kobayashi G."/>
            <person name="Nagasaki K."/>
            <person name="Hano T."/>
            <person name="Tomaru Y."/>
        </authorList>
    </citation>
    <scope>NUCLEOTIDE SEQUENCE [LARGE SCALE GENOMIC DNA]</scope>
    <source>
        <strain evidence="11 12">NIES-3715</strain>
    </source>
</reference>
<feature type="domain" description="DUF3645" evidence="10">
    <location>
        <begin position="2174"/>
        <end position="2203"/>
    </location>
</feature>
<dbReference type="Pfam" id="PF12340">
    <property type="entry name" value="DUF3638"/>
    <property type="match status" value="1"/>
</dbReference>
<dbReference type="SUPFAM" id="SSF52540">
    <property type="entry name" value="P-loop containing nucleoside triphosphate hydrolases"/>
    <property type="match status" value="1"/>
</dbReference>
<evidence type="ECO:0000256" key="2">
    <source>
        <dbReference type="ARBA" id="ARBA00012759"/>
    </source>
</evidence>
<feature type="compositionally biased region" description="Basic and acidic residues" evidence="8">
    <location>
        <begin position="678"/>
        <end position="694"/>
    </location>
</feature>
<comment type="catalytic activity">
    <reaction evidence="1">
        <text>Thiol-dependent hydrolysis of ester, thioester, amide, peptide and isopeptide bonds formed by the C-terminal Gly of ubiquitin (a 76-residue protein attached to proteins as an intracellular targeting signal).</text>
        <dbReference type="EC" id="3.4.19.12"/>
    </reaction>
</comment>
<evidence type="ECO:0000256" key="3">
    <source>
        <dbReference type="ARBA" id="ARBA00022670"/>
    </source>
</evidence>
<feature type="coiled-coil region" evidence="7">
    <location>
        <begin position="593"/>
        <end position="620"/>
    </location>
</feature>
<feature type="region of interest" description="Disordered" evidence="8">
    <location>
        <begin position="668"/>
        <end position="699"/>
    </location>
</feature>
<comment type="caution">
    <text evidence="11">The sequence shown here is derived from an EMBL/GenBank/DDBJ whole genome shotgun (WGS) entry which is preliminary data.</text>
</comment>
<evidence type="ECO:0000256" key="6">
    <source>
        <dbReference type="ARBA" id="ARBA00022807"/>
    </source>
</evidence>
<evidence type="ECO:0000256" key="4">
    <source>
        <dbReference type="ARBA" id="ARBA00022786"/>
    </source>
</evidence>
<evidence type="ECO:0000256" key="7">
    <source>
        <dbReference type="SAM" id="Coils"/>
    </source>
</evidence>
<keyword evidence="4" id="KW-0833">Ubl conjugation pathway</keyword>
<keyword evidence="5" id="KW-0378">Hydrolase</keyword>
<evidence type="ECO:0000259" key="9">
    <source>
        <dbReference type="Pfam" id="PF12340"/>
    </source>
</evidence>
<name>A0AAD3HCB5_9STRA</name>
<dbReference type="InterPro" id="IPR027417">
    <property type="entry name" value="P-loop_NTPase"/>
</dbReference>
<proteinExistence type="predicted"/>
<dbReference type="GO" id="GO:0004843">
    <property type="term" value="F:cysteine-type deubiquitinase activity"/>
    <property type="evidence" value="ECO:0007669"/>
    <property type="project" value="UniProtKB-EC"/>
</dbReference>
<dbReference type="Pfam" id="PF12359">
    <property type="entry name" value="DUF3645"/>
    <property type="match status" value="1"/>
</dbReference>
<organism evidence="11 12">
    <name type="scientific">Chaetoceros tenuissimus</name>
    <dbReference type="NCBI Taxonomy" id="426638"/>
    <lineage>
        <taxon>Eukaryota</taxon>
        <taxon>Sar</taxon>
        <taxon>Stramenopiles</taxon>
        <taxon>Ochrophyta</taxon>
        <taxon>Bacillariophyta</taxon>
        <taxon>Coscinodiscophyceae</taxon>
        <taxon>Chaetocerotophycidae</taxon>
        <taxon>Chaetocerotales</taxon>
        <taxon>Chaetocerotaceae</taxon>
        <taxon>Chaetoceros</taxon>
    </lineage>
</organism>
<evidence type="ECO:0000313" key="12">
    <source>
        <dbReference type="Proteomes" id="UP001054902"/>
    </source>
</evidence>
<sequence length="2883" mass="334286">MSNEMDVLHHIYWFDGEELPSEQSKDACKEIANLFSEFGKHMMNNEDENKTDFNSNHFEKLSEFLTGVKSEDEIRWFPEYGCVLLINNDENLQRHDSLYFTLLGLDSFERVVHSNGEKFEFTARAKSYMTDMIGPISRSKRDSFFVKFRDIFDSASRIKGAERSSRGNRQGHQKTPAFIKALLLQALGCNCSAKDCKCGQSVLPEGGCTDVGLHTGGRARCTEYELVKSVCEWKLKMMYLNDCQTSSWCHEPSFDLVMMYFDTYILETTIRSAEKEFCFSCEGVPQRCAKLWKIQEALCCRSAFLADHGYTVDSHLLKVKSLKERIYKLFGKVQDMHKMQNNISFRLPSFECFQSPRIVPAELDRTETDRKETSENTLDARAIEYVPSFDFRNYSISSAHKWALHTKTWHETIISLQAFMSEMERIFWKLEKYLDKPLEDKEDIVRLSEILDIYRDYVEKLLKMSKFAKTRTVQFRSIELLATWLVYCVIFNGVRGHYPTVMLREFGVALRYQDLRHLVLQNEKHGKVLLKIVSFLKRNYRKDAEIFSIRKDQNWSSATFKMGTIYANKFLKLIYKKEKDLADSRVGRHWEEVQKKQKLSKQLRSELENLQKNLENENYEWNTALTECHKARNEWKNSHCSCSTWYYDKFCSICEDPYNTMKNAERISDAKKAKRERTKSEMSSKQNEIDKVESPPDPVIQPLPQDEYRSMAVLFFLHMPEEFAILANISFISQQLLVPKPRQLKYYKGGSFSEADVLEQMKVNKNYIPWFDHYNKYQTGEKNANATSLVEISMKKEVKRKRSIGSSSVLDYSTEMDGVFYPDDNDIRLAWFGGKLSSDKMDARIEFNPFKISSEYSAAYFTQDLPKCVKELQWCMYPTNENDIVDRGNKPYASQDLKPTWLDREGFLHFARIRENPNMMLHKLCLALKAESLPLQHECVQVLVAQSTFQVGNISSSVDDNCTIFEWKRDFENIRKVCIAEITSVIEKYAESPSLYAAFPFLAEIFSFLLNFSYGEERAEDEEGSEEDDDQFFSENEDTSCVLSSSAISWASACDDDISEADPEHISSIRSRQVIYFRTAVLSLAQKRHLTDMDSESILNCIVRARNAFVEEKDDVEIRNKLYFLCLNTLCENEQYSRNISKHKSMLTNALRMVIASAPAKLNWNMVTNSSEQFKSNYVFVAYSHGHQYVINIVTGTVLVDGMPPTILPQHITEDKRYKRIFGNNIFEIVNRDEWMETRQPVHGKLYRFRSTSDDLLLIEESSDMKKVTRADIWEDPLELLHVSDIEHWGKDLPKKLKVSYSHWFSRKGNIAYFRGIDFRERDIYFTHNMQYCENNPRGIINKVRTQKDRLVMHQSTILNIFERVESKEVIHSYLCTDEVSGEKCFRVELFRLGLTFSLVKGEGVFKCHEVVGYQLASIQHLEVIPSGFSNYLLLENSEDKSLQRIIVPFGRIDRISEKGQVVINTLSRDLKVAAEDVDKEIHVFQYDVHPRLHTIMSSSICGRLFLACIFAASMYELPYKALAMTEEEQAMTLLRECHLNRPMDSTEIQVLQNFTTLCKGKSASLLLLAHDLNISAQEFKFLHPSSYNTDISLELQRHDVCNSISVYLNNAKGTSKRLQLSSSESKRILGSPHSPIFVKKSCILNSASIAKTPPLSEKIVLNVESKIQDIRKSATLRNFKKRPFPIITEAKTELEEIIYEDLSKSWDIYSKRKEYRPYDIGKSLAKLTSLAQEVFSDVKKIETYIIDVLVSDCKSVSNGYRRLMNNIPTITKADMMKIACDRDLALVFNPILSGNDVKKIHKMILLWLELCVLQDKCEWLIKCASDKSRYHDFFVEISSIRTWKTYKHPYWLVFEAEQGIRIRPEQYEIANYLIHNNGSIVQLNCGQGKTRVILPMLVLYFAHQGKFDRIPRLHILNTLLGEFCEYFESALSASVMNIKLYTMPFRRDVEINESTISSMQDLVNRCMSDRGCLIVAPEHRLSMEMKVKELYLEKSFDLHKRLELIVNTRWQDIFDEIDEILHYRYQLIYSIGNIEPLPQMNCRWTAAEILLQILIEKGQLINGIELIPRKGKEEACPIYILNNVNHDEFREKMTEMLLKHPHVAVQWMQKHSRLEEISKVISDPTADPQLLQKKILQGHFDQVLAFRGLLAHDLLLHCLKKRYRVDFGFREGSKKQLSVPFRGADTPSERSEFSHPDTAVVLSLLSYYNRGLSNENLKIAFQALLKKGREFQRKTYSKWLSRSKTRLDANVLKTIDRVEKIDLTNGAQFNTLFEYFHINPETINFWVNSFVFPRDLDQYPHRLVGSPWNLADNKDGCSIGFSGTNDNHLVMPLQMKQHLPWNTTDPIWCDLLATNGKMIDVIVQKTKSVHVLADGIPSEKLLQFISSDEVDKVDALIDCGALLVGYSCEEVAKYILQHLIEKSRILKGVTFYDDKREDWMILEKSGRCLTRVQSSLEEIETFVVFDEPRCRGVDMKLRSDAVAVMTLGQNLTKDKFMQAAGRMRKLHSNQSLIIVGEKQICQEIGKNSCLNTLSIIEWIIRNTVESVVKGLQIWSDQGIFFHTATEAKHSILDEKSDLSSFYGRPIKIDDLSKSASISKSFHFKRTSKTNSNRMETRATFSNISTIIKRCGLGTGYKIRTSATDEECEREMQREVEEEEEEEIEVAKQIPCQQHDWDYGTIFSCNSACQLSINPISFYDMLLHNMSNKRNIRKVQWPNNLYCTPNFISTIKVENGYSIDEYLRLPDCFVRFPDTSVVLLSDREGANIYELFLHERDKQNISNYFFGHFAYESDPKTEGSLRCDLNEEENMFLSSSIACSIKLFNGDTRYSSSQRESVKRLLSFNESTNDFAQSFVNARDKGKDFEMSDLERICEEIVLELEQ</sequence>